<protein>
    <submittedName>
        <fullName evidence="2">Uncharacterized protein</fullName>
    </submittedName>
</protein>
<organism evidence="2 3">
    <name type="scientific">Ancylomarina longa</name>
    <dbReference type="NCBI Taxonomy" id="2487017"/>
    <lineage>
        <taxon>Bacteria</taxon>
        <taxon>Pseudomonadati</taxon>
        <taxon>Bacteroidota</taxon>
        <taxon>Bacteroidia</taxon>
        <taxon>Marinilabiliales</taxon>
        <taxon>Marinifilaceae</taxon>
        <taxon>Ancylomarina</taxon>
    </lineage>
</organism>
<feature type="transmembrane region" description="Helical" evidence="1">
    <location>
        <begin position="9"/>
        <end position="28"/>
    </location>
</feature>
<feature type="transmembrane region" description="Helical" evidence="1">
    <location>
        <begin position="34"/>
        <end position="53"/>
    </location>
</feature>
<evidence type="ECO:0000313" key="2">
    <source>
        <dbReference type="EMBL" id="RUT78505.1"/>
    </source>
</evidence>
<name>A0A434AVI9_9BACT</name>
<comment type="caution">
    <text evidence="2">The sequence shown here is derived from an EMBL/GenBank/DDBJ whole genome shotgun (WGS) entry which is preliminary data.</text>
</comment>
<keyword evidence="1" id="KW-0472">Membrane</keyword>
<proteinExistence type="predicted"/>
<dbReference type="RefSeq" id="WP_127343460.1">
    <property type="nucleotide sequence ID" value="NZ_RJJX01000008.1"/>
</dbReference>
<dbReference type="OrthoDB" id="1119883at2"/>
<keyword evidence="1" id="KW-1133">Transmembrane helix</keyword>
<evidence type="ECO:0000313" key="3">
    <source>
        <dbReference type="Proteomes" id="UP000282985"/>
    </source>
</evidence>
<dbReference type="AlphaFoldDB" id="A0A434AVI9"/>
<gene>
    <name evidence="2" type="ORF">DLK05_07980</name>
</gene>
<reference evidence="2 3" key="1">
    <citation type="submission" date="2018-11" db="EMBL/GenBank/DDBJ databases">
        <title>Parancylomarina longa gen. nov., sp. nov., isolated from sediments of southern Okinawa.</title>
        <authorList>
            <person name="Fu T."/>
        </authorList>
    </citation>
    <scope>NUCLEOTIDE SEQUENCE [LARGE SCALE GENOMIC DNA]</scope>
    <source>
        <strain evidence="2 3">T3-2 S1-C</strain>
    </source>
</reference>
<dbReference type="EMBL" id="RJJX01000008">
    <property type="protein sequence ID" value="RUT78505.1"/>
    <property type="molecule type" value="Genomic_DNA"/>
</dbReference>
<dbReference type="Proteomes" id="UP000282985">
    <property type="component" value="Unassembled WGS sequence"/>
</dbReference>
<keyword evidence="3" id="KW-1185">Reference proteome</keyword>
<keyword evidence="1" id="KW-0812">Transmembrane</keyword>
<sequence length="151" mass="17143">MIHNKLDKFFGKAGAILGWLIMLMALLIPYLLTATIFFILGALMAFSYSGIIVDEAEHKYMLYYAIFGIFKTGKWQNLDELTAVAGISPIINRSSYLPMEKDLHLLTEDCFVVLFGRSPKKRIPLKRCKNLLEAKLEAEKIAHILGLQIIH</sequence>
<accession>A0A434AVI9</accession>
<evidence type="ECO:0000256" key="1">
    <source>
        <dbReference type="SAM" id="Phobius"/>
    </source>
</evidence>